<evidence type="ECO:0000313" key="3">
    <source>
        <dbReference type="Proteomes" id="UP001369815"/>
    </source>
</evidence>
<dbReference type="Proteomes" id="UP001369815">
    <property type="component" value="Unassembled WGS sequence"/>
</dbReference>
<feature type="compositionally biased region" description="Low complexity" evidence="1">
    <location>
        <begin position="68"/>
        <end position="79"/>
    </location>
</feature>
<reference evidence="2 3" key="1">
    <citation type="journal article" date="2024" name="Front Chem Biol">
        <title>Unveiling the potential of Daldinia eschscholtzii MFLUCC 19-0629 through bioactivity and bioinformatics studies for enhanced sustainable agriculture production.</title>
        <authorList>
            <person name="Brooks S."/>
            <person name="Weaver J.A."/>
            <person name="Klomchit A."/>
            <person name="Alharthi S.A."/>
            <person name="Onlamun T."/>
            <person name="Nurani R."/>
            <person name="Vong T.K."/>
            <person name="Alberti F."/>
            <person name="Greco C."/>
        </authorList>
    </citation>
    <scope>NUCLEOTIDE SEQUENCE [LARGE SCALE GENOMIC DNA]</scope>
    <source>
        <strain evidence="2">MFLUCC 19-0629</strain>
    </source>
</reference>
<dbReference type="EMBL" id="JBANMG010000006">
    <property type="protein sequence ID" value="KAK6951602.1"/>
    <property type="molecule type" value="Genomic_DNA"/>
</dbReference>
<proteinExistence type="predicted"/>
<feature type="region of interest" description="Disordered" evidence="1">
    <location>
        <begin position="1"/>
        <end position="30"/>
    </location>
</feature>
<sequence length="314" mass="35859">METTDMASQEGSRNEQTRRQSARKTLQDARMALYPRLSPFQAFSIESRVGIPRSSSPQNLPNASLTTASESEASRSSAEMPRRLFLPSPQELSRKPLGHAKNSWVLESPSGETPAHRPHQACYNQAKQVLPSMMRPLVNFWMDNGLPTPVSEADWLLHLADPPPRPNAVERCADAVVRHFNFQGKFSEVQYLDRQKYNLEDSVYIAHLNTLAHKMYSEMNRVFVGLRNNDVRHNTRNREKYDKHKKWNMRRARDGNGQYPGLAHSLPPPLHEEVQPQDIEADQPGGLDLYAFHPNQPENWGAMDLDLDFDGVPW</sequence>
<keyword evidence="3" id="KW-1185">Reference proteome</keyword>
<evidence type="ECO:0000256" key="1">
    <source>
        <dbReference type="SAM" id="MobiDB-lite"/>
    </source>
</evidence>
<protein>
    <submittedName>
        <fullName evidence="2">Uncharacterized protein</fullName>
    </submittedName>
</protein>
<feature type="region of interest" description="Disordered" evidence="1">
    <location>
        <begin position="51"/>
        <end position="118"/>
    </location>
</feature>
<feature type="compositionally biased region" description="Polar residues" evidence="1">
    <location>
        <begin position="1"/>
        <end position="11"/>
    </location>
</feature>
<gene>
    <name evidence="2" type="ORF">Daesc_006124</name>
</gene>
<name>A0AAX6MHG0_9PEZI</name>
<feature type="compositionally biased region" description="Polar residues" evidence="1">
    <location>
        <begin position="53"/>
        <end position="67"/>
    </location>
</feature>
<evidence type="ECO:0000313" key="2">
    <source>
        <dbReference type="EMBL" id="KAK6951602.1"/>
    </source>
</evidence>
<comment type="caution">
    <text evidence="2">The sequence shown here is derived from an EMBL/GenBank/DDBJ whole genome shotgun (WGS) entry which is preliminary data.</text>
</comment>
<dbReference type="AlphaFoldDB" id="A0AAX6MHG0"/>
<organism evidence="2 3">
    <name type="scientific">Daldinia eschscholtzii</name>
    <dbReference type="NCBI Taxonomy" id="292717"/>
    <lineage>
        <taxon>Eukaryota</taxon>
        <taxon>Fungi</taxon>
        <taxon>Dikarya</taxon>
        <taxon>Ascomycota</taxon>
        <taxon>Pezizomycotina</taxon>
        <taxon>Sordariomycetes</taxon>
        <taxon>Xylariomycetidae</taxon>
        <taxon>Xylariales</taxon>
        <taxon>Hypoxylaceae</taxon>
        <taxon>Daldinia</taxon>
    </lineage>
</organism>
<accession>A0AAX6MHG0</accession>